<name>A0A381NX68_9ZZZZ</name>
<accession>A0A381NX68</accession>
<dbReference type="EMBL" id="UINC01000666">
    <property type="protein sequence ID" value="SUZ59202.1"/>
    <property type="molecule type" value="Genomic_DNA"/>
</dbReference>
<organism evidence="2">
    <name type="scientific">marine metagenome</name>
    <dbReference type="NCBI Taxonomy" id="408172"/>
    <lineage>
        <taxon>unclassified sequences</taxon>
        <taxon>metagenomes</taxon>
        <taxon>ecological metagenomes</taxon>
    </lineage>
</organism>
<feature type="region of interest" description="Disordered" evidence="1">
    <location>
        <begin position="1"/>
        <end position="23"/>
    </location>
</feature>
<gene>
    <name evidence="2" type="ORF">METZ01_LOCUS12056</name>
</gene>
<dbReference type="AlphaFoldDB" id="A0A381NX68"/>
<sequence length="48" mass="5139">MVVAVTRNPSHSPQPIIRNNPRIPGVGQQSFRGLVAYSTSHVSVQPTG</sequence>
<proteinExistence type="predicted"/>
<evidence type="ECO:0000256" key="1">
    <source>
        <dbReference type="SAM" id="MobiDB-lite"/>
    </source>
</evidence>
<reference evidence="2" key="1">
    <citation type="submission" date="2018-05" db="EMBL/GenBank/DDBJ databases">
        <authorList>
            <person name="Lanie J.A."/>
            <person name="Ng W.-L."/>
            <person name="Kazmierczak K.M."/>
            <person name="Andrzejewski T.M."/>
            <person name="Davidsen T.M."/>
            <person name="Wayne K.J."/>
            <person name="Tettelin H."/>
            <person name="Glass J.I."/>
            <person name="Rusch D."/>
            <person name="Podicherti R."/>
            <person name="Tsui H.-C.T."/>
            <person name="Winkler M.E."/>
        </authorList>
    </citation>
    <scope>NUCLEOTIDE SEQUENCE</scope>
</reference>
<protein>
    <submittedName>
        <fullName evidence="2">Uncharacterized protein</fullName>
    </submittedName>
</protein>
<evidence type="ECO:0000313" key="2">
    <source>
        <dbReference type="EMBL" id="SUZ59202.1"/>
    </source>
</evidence>